<dbReference type="HOGENOM" id="CLU_2084074_0_0_1"/>
<dbReference type="AlphaFoldDB" id="M3YYD0"/>
<accession>M3YYD0</accession>
<feature type="compositionally biased region" description="Basic and acidic residues" evidence="1">
    <location>
        <begin position="8"/>
        <end position="22"/>
    </location>
</feature>
<organism evidence="3">
    <name type="scientific">Mustela putorius furo</name>
    <name type="common">European domestic ferret</name>
    <name type="synonym">Mustela furo</name>
    <dbReference type="NCBI Taxonomy" id="9669"/>
    <lineage>
        <taxon>Eukaryota</taxon>
        <taxon>Metazoa</taxon>
        <taxon>Chordata</taxon>
        <taxon>Craniata</taxon>
        <taxon>Vertebrata</taxon>
        <taxon>Euteleostomi</taxon>
        <taxon>Mammalia</taxon>
        <taxon>Eutheria</taxon>
        <taxon>Laurasiatheria</taxon>
        <taxon>Carnivora</taxon>
        <taxon>Caniformia</taxon>
        <taxon>Musteloidea</taxon>
        <taxon>Mustelidae</taxon>
        <taxon>Mustelinae</taxon>
        <taxon>Mustela</taxon>
    </lineage>
</organism>
<dbReference type="EMBL" id="AEYP01008681">
    <property type="status" value="NOT_ANNOTATED_CDS"/>
    <property type="molecule type" value="Genomic_DNA"/>
</dbReference>
<dbReference type="Ensembl" id="ENSMPUT00000016585.1">
    <property type="protein sequence ID" value="ENSMPUP00000016340.1"/>
    <property type="gene ID" value="ENSMPUG00000016444.1"/>
</dbReference>
<evidence type="ECO:0000313" key="3">
    <source>
        <dbReference type="Ensembl" id="ENSMPUP00000016340.1"/>
    </source>
</evidence>
<sequence length="117" mass="12371">MPPTRPLGRGEFHNHSGRERRLGAKNPGSGNFGQRMRARGAPSQTHTHFSPGLGKSPKAAPSAGKQNSLTEGKDSFHLTCPFSRHGCQPPPIEGDPVTPALEWTSDTGLLGCKGSCS</sequence>
<feature type="region of interest" description="Disordered" evidence="1">
    <location>
        <begin position="1"/>
        <end position="76"/>
    </location>
</feature>
<feature type="domain" description="Ig-like" evidence="2">
    <location>
        <begin position="57"/>
        <end position="117"/>
    </location>
</feature>
<dbReference type="InterPro" id="IPR007110">
    <property type="entry name" value="Ig-like_dom"/>
</dbReference>
<dbReference type="EMBL" id="AEYP01008680">
    <property type="status" value="NOT_ANNOTATED_CDS"/>
    <property type="molecule type" value="Genomic_DNA"/>
</dbReference>
<evidence type="ECO:0000256" key="1">
    <source>
        <dbReference type="SAM" id="MobiDB-lite"/>
    </source>
</evidence>
<reference evidence="3" key="1">
    <citation type="submission" date="2024-06" db="UniProtKB">
        <authorList>
            <consortium name="Ensembl"/>
        </authorList>
    </citation>
    <scope>IDENTIFICATION</scope>
</reference>
<name>M3YYD0_MUSPF</name>
<dbReference type="EMBL" id="AEYP01008683">
    <property type="status" value="NOT_ANNOTATED_CDS"/>
    <property type="molecule type" value="Genomic_DNA"/>
</dbReference>
<dbReference type="PROSITE" id="PS50835">
    <property type="entry name" value="IG_LIKE"/>
    <property type="match status" value="1"/>
</dbReference>
<dbReference type="EMBL" id="AEYP01008682">
    <property type="status" value="NOT_ANNOTATED_CDS"/>
    <property type="molecule type" value="Genomic_DNA"/>
</dbReference>
<proteinExistence type="predicted"/>
<protein>
    <recommendedName>
        <fullName evidence="2">Ig-like domain-containing protein</fullName>
    </recommendedName>
</protein>
<evidence type="ECO:0000259" key="2">
    <source>
        <dbReference type="PROSITE" id="PS50835"/>
    </source>
</evidence>
<dbReference type="InParanoid" id="M3YYD0"/>